<evidence type="ECO:0000313" key="2">
    <source>
        <dbReference type="Proteomes" id="UP000821865"/>
    </source>
</evidence>
<proteinExistence type="predicted"/>
<sequence length="511" mass="57702">MDANHQSPHALKWDLRKFYQRSCVPEILEPISGVVNGELPYWLRGKLLRNGPGLSAVGPDQYNHVFDGLALVRQFSIENGQAFYKNRFLRSQSYIRNHRANRIVVSEFGTLAHPDPCATLYERLASYFTMDITDNAVVNVMPIGDEVYAMTESPHMFRVDPVTLETLDKKNLTNFVAVHTATAHPHQDPDDGTTYNIATKMGLNPGFILIQYPLGGECVSSSVSSVRAVGKIPFSSRTSVPYVHSFALTEKWVVVVEQPLTLHLPTMLRCKFLGDKAYVDALKFDPEKGVRFHVMNKNTGELHSTVFEAAPFFIFHHINAFEQDDDVVVDACCFDDDGIVRSLVYAEKNPGKFEMAHLRRFTLPLNRGLGERITVEPQNLAKGNLLGDLPRINQNHNGKPYRFVYCVSNVPGQEHRMFLSKLDVITGEWRRWEREGWYPSEPVFVSRPGAVEEDDGVVLSSLLQEDNEKKLALLVLDAQSFQQLAMVEFDCPSSVPGDFHGWFLQDQGQEA</sequence>
<comment type="caution">
    <text evidence="1">The sequence shown here is derived from an EMBL/GenBank/DDBJ whole genome shotgun (WGS) entry which is preliminary data.</text>
</comment>
<reference evidence="1" key="1">
    <citation type="submission" date="2020-05" db="EMBL/GenBank/DDBJ databases">
        <title>Large-scale comparative analyses of tick genomes elucidate their genetic diversity and vector capacities.</title>
        <authorList>
            <person name="Jia N."/>
            <person name="Wang J."/>
            <person name="Shi W."/>
            <person name="Du L."/>
            <person name="Sun Y."/>
            <person name="Zhan W."/>
            <person name="Jiang J."/>
            <person name="Wang Q."/>
            <person name="Zhang B."/>
            <person name="Ji P."/>
            <person name="Sakyi L.B."/>
            <person name="Cui X."/>
            <person name="Yuan T."/>
            <person name="Jiang B."/>
            <person name="Yang W."/>
            <person name="Lam T.T.-Y."/>
            <person name="Chang Q."/>
            <person name="Ding S."/>
            <person name="Wang X."/>
            <person name="Zhu J."/>
            <person name="Ruan X."/>
            <person name="Zhao L."/>
            <person name="Wei J."/>
            <person name="Que T."/>
            <person name="Du C."/>
            <person name="Cheng J."/>
            <person name="Dai P."/>
            <person name="Han X."/>
            <person name="Huang E."/>
            <person name="Gao Y."/>
            <person name="Liu J."/>
            <person name="Shao H."/>
            <person name="Ye R."/>
            <person name="Li L."/>
            <person name="Wei W."/>
            <person name="Wang X."/>
            <person name="Wang C."/>
            <person name="Yang T."/>
            <person name="Huo Q."/>
            <person name="Li W."/>
            <person name="Guo W."/>
            <person name="Chen H."/>
            <person name="Zhou L."/>
            <person name="Ni X."/>
            <person name="Tian J."/>
            <person name="Zhou Y."/>
            <person name="Sheng Y."/>
            <person name="Liu T."/>
            <person name="Pan Y."/>
            <person name="Xia L."/>
            <person name="Li J."/>
            <person name="Zhao F."/>
            <person name="Cao W."/>
        </authorList>
    </citation>
    <scope>NUCLEOTIDE SEQUENCE</scope>
    <source>
        <strain evidence="1">Dsil-2018</strain>
    </source>
</reference>
<dbReference type="Proteomes" id="UP000821865">
    <property type="component" value="Chromosome 1"/>
</dbReference>
<accession>A0ACB8DVD0</accession>
<name>A0ACB8DVD0_DERSI</name>
<dbReference type="EMBL" id="CM023470">
    <property type="protein sequence ID" value="KAH7978467.1"/>
    <property type="molecule type" value="Genomic_DNA"/>
</dbReference>
<gene>
    <name evidence="1" type="ORF">HPB49_005581</name>
</gene>
<organism evidence="1 2">
    <name type="scientific">Dermacentor silvarum</name>
    <name type="common">Tick</name>
    <dbReference type="NCBI Taxonomy" id="543639"/>
    <lineage>
        <taxon>Eukaryota</taxon>
        <taxon>Metazoa</taxon>
        <taxon>Ecdysozoa</taxon>
        <taxon>Arthropoda</taxon>
        <taxon>Chelicerata</taxon>
        <taxon>Arachnida</taxon>
        <taxon>Acari</taxon>
        <taxon>Parasitiformes</taxon>
        <taxon>Ixodida</taxon>
        <taxon>Ixodoidea</taxon>
        <taxon>Ixodidae</taxon>
        <taxon>Rhipicephalinae</taxon>
        <taxon>Dermacentor</taxon>
    </lineage>
</organism>
<protein>
    <submittedName>
        <fullName evidence="1">Uncharacterized protein</fullName>
    </submittedName>
</protein>
<evidence type="ECO:0000313" key="1">
    <source>
        <dbReference type="EMBL" id="KAH7978467.1"/>
    </source>
</evidence>
<keyword evidence="2" id="KW-1185">Reference proteome</keyword>